<evidence type="ECO:0000256" key="1">
    <source>
        <dbReference type="SAM" id="Phobius"/>
    </source>
</evidence>
<feature type="transmembrane region" description="Helical" evidence="1">
    <location>
        <begin position="154"/>
        <end position="171"/>
    </location>
</feature>
<protein>
    <recommendedName>
        <fullName evidence="4">Glycosyltransferase RgtA/B/C/D-like domain-containing protein</fullName>
    </recommendedName>
</protein>
<dbReference type="STRING" id="266940.Krad_1567"/>
<organism evidence="2 3">
    <name type="scientific">Kineococcus radiotolerans (strain ATCC BAA-149 / DSM 14245 / SRS30216)</name>
    <dbReference type="NCBI Taxonomy" id="266940"/>
    <lineage>
        <taxon>Bacteria</taxon>
        <taxon>Bacillati</taxon>
        <taxon>Actinomycetota</taxon>
        <taxon>Actinomycetes</taxon>
        <taxon>Kineosporiales</taxon>
        <taxon>Kineosporiaceae</taxon>
        <taxon>Kineococcus</taxon>
    </lineage>
</organism>
<keyword evidence="1" id="KW-0812">Transmembrane</keyword>
<keyword evidence="3" id="KW-1185">Reference proteome</keyword>
<feature type="transmembrane region" description="Helical" evidence="1">
    <location>
        <begin position="130"/>
        <end position="147"/>
    </location>
</feature>
<feature type="transmembrane region" description="Helical" evidence="1">
    <location>
        <begin position="177"/>
        <end position="201"/>
    </location>
</feature>
<proteinExistence type="predicted"/>
<sequence>MTARRAARALWWDAPMPPEHRTTLRVALFGAVLGALLSWVTSRGLIDDTYITLSYARNLAEHGHWGMTPGLMSNAATSPLNVALLAGCLLLVQPFAGMDGELALGVLTTLLGALAGWWSARAAARLELSAAWPAAALVVVLANPFLVSALGLEVVLLFTAMTGLLAAGLAGRPVLYGLVAAAGLLARLDMVVFVVVLALACTGILRRLPLAVLACVVACLPWFAFSWWWLGSAIPDTFVIKTNQRNFGEGRTYLRGLWTHYAPNTPLTVAVSVVAAALGVLVLALLVLSLLRRRARPGTGGLLGLGVGGVGYFAVYSVLGVPPYQWYYVPPMAALSFVAVLGTGVLLGRRAVRRPGAVVAGALAVAALAGLVVSVPATARSLPWPYPPVFANFATPAEYRRIGAEVGRVVGDQRVASPGEIGTLAYSCDCEIIDQFSDPSYLQGVIDARTAESGPLLRRLLEFNYTHRDPPPAQPTPFVLRWTDAGADPALGIDSWPTTQGTWQRRSVLVLLPG</sequence>
<reference evidence="3" key="1">
    <citation type="journal article" date="2008" name="PLoS ONE">
        <title>Survival in nuclear waste, extreme resistance, and potential applications gleaned from the genome sequence of Kineococcus radiotolerans SRS30216.</title>
        <authorList>
            <person name="Bagwell C.E."/>
            <person name="Bhat S."/>
            <person name="Hawkins G.M."/>
            <person name="Smith B.W."/>
            <person name="Biswas T."/>
            <person name="Hoover T.R."/>
            <person name="Saunders E."/>
            <person name="Han C.S."/>
            <person name="Tsodikov O.V."/>
            <person name="Shimkets L.J."/>
        </authorList>
    </citation>
    <scope>NUCLEOTIDE SEQUENCE [LARGE SCALE GENOMIC DNA]</scope>
    <source>
        <strain evidence="3">ATCC BAA-149 / DSM 14245 / SRS30216</strain>
    </source>
</reference>
<keyword evidence="1" id="KW-1133">Transmembrane helix</keyword>
<feature type="transmembrane region" description="Helical" evidence="1">
    <location>
        <begin position="359"/>
        <end position="379"/>
    </location>
</feature>
<name>A6W8B4_KINRD</name>
<feature type="transmembrane region" description="Helical" evidence="1">
    <location>
        <begin position="104"/>
        <end position="124"/>
    </location>
</feature>
<evidence type="ECO:0000313" key="2">
    <source>
        <dbReference type="EMBL" id="ABS03053.1"/>
    </source>
</evidence>
<feature type="transmembrane region" description="Helical" evidence="1">
    <location>
        <begin position="325"/>
        <end position="347"/>
    </location>
</feature>
<dbReference type="HOGENOM" id="CLU_541718_0_0_11"/>
<evidence type="ECO:0008006" key="4">
    <source>
        <dbReference type="Google" id="ProtNLM"/>
    </source>
</evidence>
<dbReference type="eggNOG" id="COG4346">
    <property type="taxonomic scope" value="Bacteria"/>
</dbReference>
<evidence type="ECO:0000313" key="3">
    <source>
        <dbReference type="Proteomes" id="UP000001116"/>
    </source>
</evidence>
<gene>
    <name evidence="2" type="ordered locus">Krad_1567</name>
</gene>
<feature type="transmembrane region" description="Helical" evidence="1">
    <location>
        <begin position="71"/>
        <end position="92"/>
    </location>
</feature>
<feature type="transmembrane region" description="Helical" evidence="1">
    <location>
        <begin position="267"/>
        <end position="288"/>
    </location>
</feature>
<accession>A6W8B4</accession>
<dbReference type="Proteomes" id="UP000001116">
    <property type="component" value="Chromosome"/>
</dbReference>
<feature type="transmembrane region" description="Helical" evidence="1">
    <location>
        <begin position="208"/>
        <end position="230"/>
    </location>
</feature>
<dbReference type="EMBL" id="CP000750">
    <property type="protein sequence ID" value="ABS03053.1"/>
    <property type="molecule type" value="Genomic_DNA"/>
</dbReference>
<keyword evidence="1" id="KW-0472">Membrane</keyword>
<feature type="transmembrane region" description="Helical" evidence="1">
    <location>
        <begin position="300"/>
        <end position="319"/>
    </location>
</feature>
<dbReference type="KEGG" id="kra:Krad_1567"/>
<dbReference type="AlphaFoldDB" id="A6W8B4"/>